<accession>A0AAV8VWQ7</accession>
<proteinExistence type="predicted"/>
<gene>
    <name evidence="1" type="ORF">NQ315_014989</name>
</gene>
<name>A0AAV8VWQ7_9CUCU</name>
<reference evidence="1 2" key="1">
    <citation type="journal article" date="2023" name="Insect Mol. Biol.">
        <title>Genome sequencing provides insights into the evolution of gene families encoding plant cell wall-degrading enzymes in longhorned beetles.</title>
        <authorList>
            <person name="Shin N.R."/>
            <person name="Okamura Y."/>
            <person name="Kirsch R."/>
            <person name="Pauchet Y."/>
        </authorList>
    </citation>
    <scope>NUCLEOTIDE SEQUENCE [LARGE SCALE GENOMIC DNA]</scope>
    <source>
        <strain evidence="1">EAD_L_NR</strain>
    </source>
</reference>
<dbReference type="Proteomes" id="UP001159042">
    <property type="component" value="Unassembled WGS sequence"/>
</dbReference>
<sequence length="90" mass="9739">CININVVPNEITLKATVTVDGNTIYSGQLDPSVAPICPPPLAGVCLAINHVDLQKRQVCTKLSFLFFTLLKFPCIGQENGQLVVNPNTYP</sequence>
<comment type="caution">
    <text evidence="1">The sequence shown here is derived from an EMBL/GenBank/DDBJ whole genome shotgun (WGS) entry which is preliminary data.</text>
</comment>
<evidence type="ECO:0000313" key="1">
    <source>
        <dbReference type="EMBL" id="KAJ8918669.1"/>
    </source>
</evidence>
<feature type="non-terminal residue" evidence="1">
    <location>
        <position position="1"/>
    </location>
</feature>
<keyword evidence="2" id="KW-1185">Reference proteome</keyword>
<organism evidence="1 2">
    <name type="scientific">Exocentrus adspersus</name>
    <dbReference type="NCBI Taxonomy" id="1586481"/>
    <lineage>
        <taxon>Eukaryota</taxon>
        <taxon>Metazoa</taxon>
        <taxon>Ecdysozoa</taxon>
        <taxon>Arthropoda</taxon>
        <taxon>Hexapoda</taxon>
        <taxon>Insecta</taxon>
        <taxon>Pterygota</taxon>
        <taxon>Neoptera</taxon>
        <taxon>Endopterygota</taxon>
        <taxon>Coleoptera</taxon>
        <taxon>Polyphaga</taxon>
        <taxon>Cucujiformia</taxon>
        <taxon>Chrysomeloidea</taxon>
        <taxon>Cerambycidae</taxon>
        <taxon>Lamiinae</taxon>
        <taxon>Acanthocinini</taxon>
        <taxon>Exocentrus</taxon>
    </lineage>
</organism>
<evidence type="ECO:0008006" key="3">
    <source>
        <dbReference type="Google" id="ProtNLM"/>
    </source>
</evidence>
<evidence type="ECO:0000313" key="2">
    <source>
        <dbReference type="Proteomes" id="UP001159042"/>
    </source>
</evidence>
<dbReference type="AlphaFoldDB" id="A0AAV8VWQ7"/>
<protein>
    <recommendedName>
        <fullName evidence="3">DUF4773 domain-containing protein</fullName>
    </recommendedName>
</protein>
<dbReference type="EMBL" id="JANEYG010000023">
    <property type="protein sequence ID" value="KAJ8918669.1"/>
    <property type="molecule type" value="Genomic_DNA"/>
</dbReference>